<dbReference type="EMBL" id="NEVH01024535">
    <property type="protein sequence ID" value="PNF16896.1"/>
    <property type="molecule type" value="Genomic_DNA"/>
</dbReference>
<sequence length="180" mass="21259">MLLSRHQNAGQNHDIKIGNRCFENVAQFRYLGTTIINQNLIQKEIKRRMNSSNACYHSVQNLLSPRLLSKNIKIRIYKSIILPAIVYGCGTWSLTLREEHRLRVMRWAGHVARMGETTAYRILVGKPEVKRPQGRPRRRWVDNIRMDLREIWDGMDWINLAQDRDQWRALVNTVMNLRVP</sequence>
<evidence type="ECO:0000313" key="1">
    <source>
        <dbReference type="EMBL" id="PNF16896.1"/>
    </source>
</evidence>
<reference evidence="1 2" key="1">
    <citation type="submission" date="2017-12" db="EMBL/GenBank/DDBJ databases">
        <title>Hemimetabolous genomes reveal molecular basis of termite eusociality.</title>
        <authorList>
            <person name="Harrison M.C."/>
            <person name="Jongepier E."/>
            <person name="Robertson H.M."/>
            <person name="Arning N."/>
            <person name="Bitard-Feildel T."/>
            <person name="Chao H."/>
            <person name="Childers C.P."/>
            <person name="Dinh H."/>
            <person name="Doddapaneni H."/>
            <person name="Dugan S."/>
            <person name="Gowin J."/>
            <person name="Greiner C."/>
            <person name="Han Y."/>
            <person name="Hu H."/>
            <person name="Hughes D.S.T."/>
            <person name="Huylmans A.-K."/>
            <person name="Kemena C."/>
            <person name="Kremer L.P.M."/>
            <person name="Lee S.L."/>
            <person name="Lopez-Ezquerra A."/>
            <person name="Mallet L."/>
            <person name="Monroy-Kuhn J.M."/>
            <person name="Moser A."/>
            <person name="Murali S.C."/>
            <person name="Muzny D.M."/>
            <person name="Otani S."/>
            <person name="Piulachs M.-D."/>
            <person name="Poelchau M."/>
            <person name="Qu J."/>
            <person name="Schaub F."/>
            <person name="Wada-Katsumata A."/>
            <person name="Worley K.C."/>
            <person name="Xie Q."/>
            <person name="Ylla G."/>
            <person name="Poulsen M."/>
            <person name="Gibbs R.A."/>
            <person name="Schal C."/>
            <person name="Richards S."/>
            <person name="Belles X."/>
            <person name="Korb J."/>
            <person name="Bornberg-Bauer E."/>
        </authorList>
    </citation>
    <scope>NUCLEOTIDE SEQUENCE [LARGE SCALE GENOMIC DNA]</scope>
    <source>
        <tissue evidence="1">Whole body</tissue>
    </source>
</reference>
<evidence type="ECO:0000313" key="2">
    <source>
        <dbReference type="Proteomes" id="UP000235965"/>
    </source>
</evidence>
<accession>A0A2J7PKP0</accession>
<dbReference type="PANTHER" id="PTHR47027">
    <property type="entry name" value="REVERSE TRANSCRIPTASE DOMAIN-CONTAINING PROTEIN"/>
    <property type="match status" value="1"/>
</dbReference>
<organism evidence="1 2">
    <name type="scientific">Cryptotermes secundus</name>
    <dbReference type="NCBI Taxonomy" id="105785"/>
    <lineage>
        <taxon>Eukaryota</taxon>
        <taxon>Metazoa</taxon>
        <taxon>Ecdysozoa</taxon>
        <taxon>Arthropoda</taxon>
        <taxon>Hexapoda</taxon>
        <taxon>Insecta</taxon>
        <taxon>Pterygota</taxon>
        <taxon>Neoptera</taxon>
        <taxon>Polyneoptera</taxon>
        <taxon>Dictyoptera</taxon>
        <taxon>Blattodea</taxon>
        <taxon>Blattoidea</taxon>
        <taxon>Termitoidae</taxon>
        <taxon>Kalotermitidae</taxon>
        <taxon>Cryptotermitinae</taxon>
        <taxon>Cryptotermes</taxon>
    </lineage>
</organism>
<dbReference type="Proteomes" id="UP000235965">
    <property type="component" value="Unassembled WGS sequence"/>
</dbReference>
<gene>
    <name evidence="1" type="ORF">B7P43_G04720</name>
</gene>
<protein>
    <recommendedName>
        <fullName evidence="3">Reverse transcriptase domain-containing protein</fullName>
    </recommendedName>
</protein>
<dbReference type="STRING" id="105785.A0A2J7PKP0"/>
<evidence type="ECO:0008006" key="3">
    <source>
        <dbReference type="Google" id="ProtNLM"/>
    </source>
</evidence>
<comment type="caution">
    <text evidence="1">The sequence shown here is derived from an EMBL/GenBank/DDBJ whole genome shotgun (WGS) entry which is preliminary data.</text>
</comment>
<name>A0A2J7PKP0_9NEOP</name>
<proteinExistence type="predicted"/>
<dbReference type="AlphaFoldDB" id="A0A2J7PKP0"/>
<dbReference type="PANTHER" id="PTHR47027:SF20">
    <property type="entry name" value="REVERSE TRANSCRIPTASE-LIKE PROTEIN WITH RNA-DIRECTED DNA POLYMERASE DOMAIN"/>
    <property type="match status" value="1"/>
</dbReference>
<dbReference type="InParanoid" id="A0A2J7PKP0"/>
<keyword evidence="2" id="KW-1185">Reference proteome</keyword>